<dbReference type="InterPro" id="IPR015854">
    <property type="entry name" value="ABC_transpr_LolD-like"/>
</dbReference>
<gene>
    <name evidence="6" type="ORF">H9894_05585</name>
</gene>
<dbReference type="PROSITE" id="PS50893">
    <property type="entry name" value="ABC_TRANSPORTER_2"/>
    <property type="match status" value="1"/>
</dbReference>
<dbReference type="GO" id="GO:0044874">
    <property type="term" value="P:lipoprotein localization to outer membrane"/>
    <property type="evidence" value="ECO:0007669"/>
    <property type="project" value="TreeGrafter"/>
</dbReference>
<evidence type="ECO:0000313" key="6">
    <source>
        <dbReference type="EMBL" id="HIW00647.1"/>
    </source>
</evidence>
<comment type="caution">
    <text evidence="6">The sequence shown here is derived from an EMBL/GenBank/DDBJ whole genome shotgun (WGS) entry which is preliminary data.</text>
</comment>
<accession>A0A9D1PXX6</accession>
<organism evidence="6 7">
    <name type="scientific">Candidatus Desulfovibrio intestinipullorum</name>
    <dbReference type="NCBI Taxonomy" id="2838536"/>
    <lineage>
        <taxon>Bacteria</taxon>
        <taxon>Pseudomonadati</taxon>
        <taxon>Thermodesulfobacteriota</taxon>
        <taxon>Desulfovibrionia</taxon>
        <taxon>Desulfovibrionales</taxon>
        <taxon>Desulfovibrionaceae</taxon>
        <taxon>Desulfovibrio</taxon>
    </lineage>
</organism>
<keyword evidence="3 6" id="KW-0067">ATP-binding</keyword>
<feature type="domain" description="ABC transporter" evidence="5">
    <location>
        <begin position="5"/>
        <end position="223"/>
    </location>
</feature>
<keyword evidence="2" id="KW-0547">Nucleotide-binding</keyword>
<proteinExistence type="inferred from homology"/>
<dbReference type="Proteomes" id="UP000886752">
    <property type="component" value="Unassembled WGS sequence"/>
</dbReference>
<dbReference type="GO" id="GO:0005886">
    <property type="term" value="C:plasma membrane"/>
    <property type="evidence" value="ECO:0007669"/>
    <property type="project" value="TreeGrafter"/>
</dbReference>
<dbReference type="InterPro" id="IPR027417">
    <property type="entry name" value="P-loop_NTPase"/>
</dbReference>
<comment type="similarity">
    <text evidence="4">Belongs to the ABC transporter superfamily. Macrolide exporter (TC 3.A.1.122) family.</text>
</comment>
<evidence type="ECO:0000256" key="3">
    <source>
        <dbReference type="ARBA" id="ARBA00022840"/>
    </source>
</evidence>
<dbReference type="Gene3D" id="3.40.50.300">
    <property type="entry name" value="P-loop containing nucleotide triphosphate hydrolases"/>
    <property type="match status" value="1"/>
</dbReference>
<keyword evidence="1" id="KW-0813">Transport</keyword>
<dbReference type="GO" id="GO:0005524">
    <property type="term" value="F:ATP binding"/>
    <property type="evidence" value="ECO:0007669"/>
    <property type="project" value="UniProtKB-KW"/>
</dbReference>
<evidence type="ECO:0000256" key="4">
    <source>
        <dbReference type="ARBA" id="ARBA00038388"/>
    </source>
</evidence>
<dbReference type="CDD" id="cd03255">
    <property type="entry name" value="ABC_MJ0796_LolCDE_FtsE"/>
    <property type="match status" value="1"/>
</dbReference>
<evidence type="ECO:0000256" key="2">
    <source>
        <dbReference type="ARBA" id="ARBA00022741"/>
    </source>
</evidence>
<dbReference type="SUPFAM" id="SSF52540">
    <property type="entry name" value="P-loop containing nucleoside triphosphate hydrolases"/>
    <property type="match status" value="1"/>
</dbReference>
<dbReference type="InterPro" id="IPR003439">
    <property type="entry name" value="ABC_transporter-like_ATP-bd"/>
</dbReference>
<evidence type="ECO:0000313" key="7">
    <source>
        <dbReference type="Proteomes" id="UP000886752"/>
    </source>
</evidence>
<dbReference type="FunFam" id="3.40.50.300:FF:000032">
    <property type="entry name" value="Export ABC transporter ATP-binding protein"/>
    <property type="match status" value="1"/>
</dbReference>
<evidence type="ECO:0000256" key="1">
    <source>
        <dbReference type="ARBA" id="ARBA00022448"/>
    </source>
</evidence>
<name>A0A9D1PXX6_9BACT</name>
<dbReference type="GO" id="GO:0022857">
    <property type="term" value="F:transmembrane transporter activity"/>
    <property type="evidence" value="ECO:0007669"/>
    <property type="project" value="TreeGrafter"/>
</dbReference>
<dbReference type="Pfam" id="PF00005">
    <property type="entry name" value="ABC_tran"/>
    <property type="match status" value="1"/>
</dbReference>
<dbReference type="AlphaFoldDB" id="A0A9D1PXX6"/>
<dbReference type="EMBL" id="DXHV01000057">
    <property type="protein sequence ID" value="HIW00647.1"/>
    <property type="molecule type" value="Genomic_DNA"/>
</dbReference>
<evidence type="ECO:0000259" key="5">
    <source>
        <dbReference type="PROSITE" id="PS50893"/>
    </source>
</evidence>
<dbReference type="InterPro" id="IPR017911">
    <property type="entry name" value="MacB-like_ATP-bd"/>
</dbReference>
<dbReference type="InterPro" id="IPR017871">
    <property type="entry name" value="ABC_transporter-like_CS"/>
</dbReference>
<protein>
    <submittedName>
        <fullName evidence="6">ABC transporter ATP-binding protein</fullName>
    </submittedName>
</protein>
<dbReference type="PANTHER" id="PTHR24220">
    <property type="entry name" value="IMPORT ATP-BINDING PROTEIN"/>
    <property type="match status" value="1"/>
</dbReference>
<dbReference type="PROSITE" id="PS00211">
    <property type="entry name" value="ABC_TRANSPORTER_1"/>
    <property type="match status" value="1"/>
</dbReference>
<dbReference type="PANTHER" id="PTHR24220:SF689">
    <property type="entry name" value="LIPOPROTEIN-RELEASING SYSTEM ATP-BINDING PROTEIN LOLD"/>
    <property type="match status" value="1"/>
</dbReference>
<reference evidence="6" key="2">
    <citation type="submission" date="2021-04" db="EMBL/GenBank/DDBJ databases">
        <authorList>
            <person name="Gilroy R."/>
        </authorList>
    </citation>
    <scope>NUCLEOTIDE SEQUENCE</scope>
    <source>
        <strain evidence="6">ChiHecec2B26-446</strain>
    </source>
</reference>
<reference evidence="6" key="1">
    <citation type="journal article" date="2021" name="PeerJ">
        <title>Extensive microbial diversity within the chicken gut microbiome revealed by metagenomics and culture.</title>
        <authorList>
            <person name="Gilroy R."/>
            <person name="Ravi A."/>
            <person name="Getino M."/>
            <person name="Pursley I."/>
            <person name="Horton D.L."/>
            <person name="Alikhan N.F."/>
            <person name="Baker D."/>
            <person name="Gharbi K."/>
            <person name="Hall N."/>
            <person name="Watson M."/>
            <person name="Adriaenssens E.M."/>
            <person name="Foster-Nyarko E."/>
            <person name="Jarju S."/>
            <person name="Secka A."/>
            <person name="Antonio M."/>
            <person name="Oren A."/>
            <person name="Chaudhuri R.R."/>
            <person name="La Ragione R."/>
            <person name="Hildebrand F."/>
            <person name="Pallen M.J."/>
        </authorList>
    </citation>
    <scope>NUCLEOTIDE SEQUENCE</scope>
    <source>
        <strain evidence="6">ChiHecec2B26-446</strain>
    </source>
</reference>
<dbReference type="SMART" id="SM00382">
    <property type="entry name" value="AAA"/>
    <property type="match status" value="1"/>
</dbReference>
<dbReference type="GO" id="GO:0098796">
    <property type="term" value="C:membrane protein complex"/>
    <property type="evidence" value="ECO:0007669"/>
    <property type="project" value="UniProtKB-ARBA"/>
</dbReference>
<dbReference type="InterPro" id="IPR003593">
    <property type="entry name" value="AAA+_ATPase"/>
</dbReference>
<sequence>MSALYTFENVVKTYEEGGKTLEILKGVTTSIDEGEQLAIVGASGSGKSTLLHLMGAIDTPTSGSVSFQGRDLATLTPEEQAHFRNRTCGYVFQFHHLLAEFSAEENVAMPGIIAGLPRQEVETAARDMLDRVGLGSKCQSHVTNLSGGERQRVAIARALLLRPKVLLADEPTGNLDEKTGNQVATLLRDLNREFGMTMVIVTHNGDLARSLDRSLELRSGLLL</sequence>
<dbReference type="GO" id="GO:0089705">
    <property type="term" value="P:protein localization to outer membrane"/>
    <property type="evidence" value="ECO:0007669"/>
    <property type="project" value="TreeGrafter"/>
</dbReference>
<dbReference type="GO" id="GO:0016887">
    <property type="term" value="F:ATP hydrolysis activity"/>
    <property type="evidence" value="ECO:0007669"/>
    <property type="project" value="InterPro"/>
</dbReference>